<accession>A0A4V1J5E5</accession>
<dbReference type="EMBL" id="ML002330">
    <property type="protein sequence ID" value="RKP38779.1"/>
    <property type="molecule type" value="Genomic_DNA"/>
</dbReference>
<reference evidence="3" key="1">
    <citation type="journal article" date="2018" name="Nat. Microbiol.">
        <title>Leveraging single-cell genomics to expand the fungal tree of life.</title>
        <authorList>
            <person name="Ahrendt S.R."/>
            <person name="Quandt C.A."/>
            <person name="Ciobanu D."/>
            <person name="Clum A."/>
            <person name="Salamov A."/>
            <person name="Andreopoulos B."/>
            <person name="Cheng J.F."/>
            <person name="Woyke T."/>
            <person name="Pelin A."/>
            <person name="Henrissat B."/>
            <person name="Reynolds N.K."/>
            <person name="Benny G.L."/>
            <person name="Smith M.E."/>
            <person name="James T.Y."/>
            <person name="Grigoriev I.V."/>
        </authorList>
    </citation>
    <scope>NUCLEOTIDE SEQUENCE [LARGE SCALE GENOMIC DNA]</scope>
    <source>
        <strain evidence="3">RSA 468</strain>
    </source>
</reference>
<dbReference type="Gene3D" id="3.60.21.10">
    <property type="match status" value="1"/>
</dbReference>
<gene>
    <name evidence="2" type="ORF">BJ085DRAFT_23239</name>
</gene>
<feature type="non-terminal residue" evidence="2">
    <location>
        <position position="1"/>
    </location>
</feature>
<evidence type="ECO:0000313" key="2">
    <source>
        <dbReference type="EMBL" id="RKP38779.1"/>
    </source>
</evidence>
<sequence length="218" mass="24895">LDELNFNPLENRLILLGDMVNKGPKSHEVLALAKEYKAHCVRGNHEDILFQIREKRRKGEINLKSPGLIYQLERSITEKEWTYLESCPLVLQLPTEHGSYVAVHAAIDYRLPIHEQDPDFAMYIPWLPNLNNPKRKTPSHRNWQNEWEASHAQVNQADSDGVTVIYGHDGKKTITESRYSFGIDTNCVSGGRLTAFQAPSGKFESVDCPNLNMRNGRN</sequence>
<dbReference type="GO" id="GO:0000298">
    <property type="term" value="F:endopolyphosphatase activity"/>
    <property type="evidence" value="ECO:0007669"/>
    <property type="project" value="TreeGrafter"/>
</dbReference>
<proteinExistence type="predicted"/>
<keyword evidence="3" id="KW-1185">Reference proteome</keyword>
<dbReference type="InterPro" id="IPR004843">
    <property type="entry name" value="Calcineurin-like_PHP"/>
</dbReference>
<dbReference type="GO" id="GO:0016791">
    <property type="term" value="F:phosphatase activity"/>
    <property type="evidence" value="ECO:0007669"/>
    <property type="project" value="TreeGrafter"/>
</dbReference>
<evidence type="ECO:0000313" key="3">
    <source>
        <dbReference type="Proteomes" id="UP000268162"/>
    </source>
</evidence>
<dbReference type="PROSITE" id="PS00125">
    <property type="entry name" value="SER_THR_PHOSPHATASE"/>
    <property type="match status" value="1"/>
</dbReference>
<dbReference type="InterPro" id="IPR050126">
    <property type="entry name" value="Ap4A_hydrolase"/>
</dbReference>
<dbReference type="STRING" id="215637.A0A4V1J5E5"/>
<organism evidence="2 3">
    <name type="scientific">Dimargaris cristalligena</name>
    <dbReference type="NCBI Taxonomy" id="215637"/>
    <lineage>
        <taxon>Eukaryota</taxon>
        <taxon>Fungi</taxon>
        <taxon>Fungi incertae sedis</taxon>
        <taxon>Zoopagomycota</taxon>
        <taxon>Kickxellomycotina</taxon>
        <taxon>Dimargaritomycetes</taxon>
        <taxon>Dimargaritales</taxon>
        <taxon>Dimargaritaceae</taxon>
        <taxon>Dimargaris</taxon>
    </lineage>
</organism>
<protein>
    <submittedName>
        <fullName evidence="2">Metallo-dependent phosphatase-like protein</fullName>
    </submittedName>
</protein>
<dbReference type="AlphaFoldDB" id="A0A4V1J5E5"/>
<dbReference type="GO" id="GO:0006798">
    <property type="term" value="P:polyphosphate catabolic process"/>
    <property type="evidence" value="ECO:0007669"/>
    <property type="project" value="TreeGrafter"/>
</dbReference>
<dbReference type="SUPFAM" id="SSF56300">
    <property type="entry name" value="Metallo-dependent phosphatases"/>
    <property type="match status" value="1"/>
</dbReference>
<evidence type="ECO:0000259" key="1">
    <source>
        <dbReference type="PROSITE" id="PS00125"/>
    </source>
</evidence>
<dbReference type="PANTHER" id="PTHR42850:SF4">
    <property type="entry name" value="ZINC-DEPENDENT ENDOPOLYPHOSPHATASE"/>
    <property type="match status" value="1"/>
</dbReference>
<dbReference type="PANTHER" id="PTHR42850">
    <property type="entry name" value="METALLOPHOSPHOESTERASE"/>
    <property type="match status" value="1"/>
</dbReference>
<name>A0A4V1J5E5_9FUNG</name>
<dbReference type="GO" id="GO:0005737">
    <property type="term" value="C:cytoplasm"/>
    <property type="evidence" value="ECO:0007669"/>
    <property type="project" value="TreeGrafter"/>
</dbReference>
<feature type="domain" description="Serine/threonine specific protein phosphatases" evidence="1">
    <location>
        <begin position="41"/>
        <end position="46"/>
    </location>
</feature>
<dbReference type="Proteomes" id="UP000268162">
    <property type="component" value="Unassembled WGS sequence"/>
</dbReference>
<dbReference type="InterPro" id="IPR006186">
    <property type="entry name" value="Ser/Thr-sp_prot-phosphatase"/>
</dbReference>
<dbReference type="Pfam" id="PF00149">
    <property type="entry name" value="Metallophos"/>
    <property type="match status" value="1"/>
</dbReference>
<dbReference type="InterPro" id="IPR029052">
    <property type="entry name" value="Metallo-depent_PP-like"/>
</dbReference>